<evidence type="ECO:0000313" key="1">
    <source>
        <dbReference type="EMBL" id="GDY31960.1"/>
    </source>
</evidence>
<proteinExistence type="predicted"/>
<name>A0A4D4JAC8_9PSEU</name>
<dbReference type="AlphaFoldDB" id="A0A4D4JAC8"/>
<comment type="caution">
    <text evidence="1">The sequence shown here is derived from an EMBL/GenBank/DDBJ whole genome shotgun (WGS) entry which is preliminary data.</text>
</comment>
<reference evidence="2" key="1">
    <citation type="submission" date="2019-04" db="EMBL/GenBank/DDBJ databases">
        <title>Draft genome sequence of Pseudonocardiaceae bacterium SL3-2-4.</title>
        <authorList>
            <person name="Ningsih F."/>
            <person name="Yokota A."/>
            <person name="Sakai Y."/>
            <person name="Nanatani K."/>
            <person name="Yabe S."/>
            <person name="Oetari A."/>
            <person name="Sjamsuridzal W."/>
        </authorList>
    </citation>
    <scope>NUCLEOTIDE SEQUENCE [LARGE SCALE GENOMIC DNA]</scope>
    <source>
        <strain evidence="2">SL3-2-4</strain>
    </source>
</reference>
<keyword evidence="2" id="KW-1185">Reference proteome</keyword>
<protein>
    <submittedName>
        <fullName evidence="1">Uncharacterized protein</fullName>
    </submittedName>
</protein>
<sequence>MTSPSEETGARPSRYVSCTDGMNRAKQVTLYTTNNHVVLLTPPPEAAVLTPEQARELGHQLFALANEVDAAGRPRNAGSPAGLRPKS</sequence>
<dbReference type="RefSeq" id="WP_137815001.1">
    <property type="nucleotide sequence ID" value="NZ_BJFL01000019.1"/>
</dbReference>
<organism evidence="1 2">
    <name type="scientific">Gandjariella thermophila</name>
    <dbReference type="NCBI Taxonomy" id="1931992"/>
    <lineage>
        <taxon>Bacteria</taxon>
        <taxon>Bacillati</taxon>
        <taxon>Actinomycetota</taxon>
        <taxon>Actinomycetes</taxon>
        <taxon>Pseudonocardiales</taxon>
        <taxon>Pseudonocardiaceae</taxon>
        <taxon>Gandjariella</taxon>
    </lineage>
</organism>
<gene>
    <name evidence="1" type="ORF">GTS_35930</name>
</gene>
<accession>A0A4D4JAC8</accession>
<dbReference type="EMBL" id="BJFL01000019">
    <property type="protein sequence ID" value="GDY31960.1"/>
    <property type="molecule type" value="Genomic_DNA"/>
</dbReference>
<evidence type="ECO:0000313" key="2">
    <source>
        <dbReference type="Proteomes" id="UP000298860"/>
    </source>
</evidence>
<dbReference type="Proteomes" id="UP000298860">
    <property type="component" value="Unassembled WGS sequence"/>
</dbReference>